<reference evidence="1 2" key="1">
    <citation type="submission" date="2018-11" db="EMBL/GenBank/DDBJ databases">
        <authorList>
            <consortium name="Pathogen Informatics"/>
        </authorList>
    </citation>
    <scope>NUCLEOTIDE SEQUENCE [LARGE SCALE GENOMIC DNA]</scope>
</reference>
<sequence>MEKEIRDNVTYFEALQKQVDESIVDGAYEVFLTQAAQLCDAEQVDRLKALFKKYEKMQENIKAVSWKCNVCYRHKARDEFRPIGGITRPSETITSELVHY</sequence>
<evidence type="ECO:0000313" key="1">
    <source>
        <dbReference type="EMBL" id="VDO95237.1"/>
    </source>
</evidence>
<accession>A0A183FXC1</accession>
<dbReference type="EMBL" id="UZAH01027815">
    <property type="protein sequence ID" value="VDO95237.1"/>
    <property type="molecule type" value="Genomic_DNA"/>
</dbReference>
<dbReference type="AlphaFoldDB" id="A0A183FXC1"/>
<accession>A0A3P8AEC8</accession>
<evidence type="ECO:0000313" key="3">
    <source>
        <dbReference type="WBParaSite" id="HPBE_0001318801-mRNA-1"/>
    </source>
</evidence>
<dbReference type="OrthoDB" id="5855280at2759"/>
<gene>
    <name evidence="1" type="ORF">HPBE_LOCUS13189</name>
</gene>
<dbReference type="Proteomes" id="UP000050761">
    <property type="component" value="Unassembled WGS sequence"/>
</dbReference>
<keyword evidence="2" id="KW-1185">Reference proteome</keyword>
<name>A0A183FXC1_HELPZ</name>
<proteinExistence type="predicted"/>
<protein>
    <submittedName>
        <fullName evidence="3">ING domain-containing protein</fullName>
    </submittedName>
</protein>
<reference evidence="3" key="2">
    <citation type="submission" date="2019-09" db="UniProtKB">
        <authorList>
            <consortium name="WormBaseParasite"/>
        </authorList>
    </citation>
    <scope>IDENTIFICATION</scope>
</reference>
<organism evidence="2 3">
    <name type="scientific">Heligmosomoides polygyrus</name>
    <name type="common">Parasitic roundworm</name>
    <dbReference type="NCBI Taxonomy" id="6339"/>
    <lineage>
        <taxon>Eukaryota</taxon>
        <taxon>Metazoa</taxon>
        <taxon>Ecdysozoa</taxon>
        <taxon>Nematoda</taxon>
        <taxon>Chromadorea</taxon>
        <taxon>Rhabditida</taxon>
        <taxon>Rhabditina</taxon>
        <taxon>Rhabditomorpha</taxon>
        <taxon>Strongyloidea</taxon>
        <taxon>Heligmosomidae</taxon>
        <taxon>Heligmosomoides</taxon>
    </lineage>
</organism>
<evidence type="ECO:0000313" key="2">
    <source>
        <dbReference type="Proteomes" id="UP000050761"/>
    </source>
</evidence>
<dbReference type="WBParaSite" id="HPBE_0001318801-mRNA-1">
    <property type="protein sequence ID" value="HPBE_0001318801-mRNA-1"/>
    <property type="gene ID" value="HPBE_0001318801"/>
</dbReference>